<dbReference type="InterPro" id="IPR006145">
    <property type="entry name" value="PsdUridine_synth_RsuA/RluA"/>
</dbReference>
<dbReference type="SUPFAM" id="SSF55120">
    <property type="entry name" value="Pseudouridine synthase"/>
    <property type="match status" value="1"/>
</dbReference>
<keyword evidence="8" id="KW-1185">Reference proteome</keyword>
<reference evidence="7" key="1">
    <citation type="submission" date="2021-02" db="EMBL/GenBank/DDBJ databases">
        <title>Natronoglycomyces albus gen. nov., sp. nov, a haloalkaliphilic actinobacterium from a soda solonchak soil.</title>
        <authorList>
            <person name="Sorokin D.Y."/>
            <person name="Khijniak T.V."/>
            <person name="Zakharycheva A.P."/>
            <person name="Boueva O.V."/>
            <person name="Ariskina E.V."/>
            <person name="Hahnke R.L."/>
            <person name="Bunk B."/>
            <person name="Sproer C."/>
            <person name="Schumann P."/>
            <person name="Evtushenko L.I."/>
            <person name="Kublanov I.V."/>
        </authorList>
    </citation>
    <scope>NUCLEOTIDE SEQUENCE</scope>
    <source>
        <strain evidence="7">DSM 106290</strain>
    </source>
</reference>
<dbReference type="PANTHER" id="PTHR47683:SF2">
    <property type="entry name" value="RNA-BINDING S4 DOMAIN-CONTAINING PROTEIN"/>
    <property type="match status" value="1"/>
</dbReference>
<accession>A0A895XNG2</accession>
<evidence type="ECO:0000256" key="2">
    <source>
        <dbReference type="ARBA" id="ARBA00008348"/>
    </source>
</evidence>
<dbReference type="InterPro" id="IPR050343">
    <property type="entry name" value="RsuA_PseudoU_synthase"/>
</dbReference>
<evidence type="ECO:0000259" key="6">
    <source>
        <dbReference type="SMART" id="SM00363"/>
    </source>
</evidence>
<dbReference type="KEGG" id="nav:JQS30_08405"/>
<dbReference type="Gene3D" id="3.10.290.10">
    <property type="entry name" value="RNA-binding S4 domain"/>
    <property type="match status" value="1"/>
</dbReference>
<comment type="similarity">
    <text evidence="2 5">Belongs to the pseudouridine synthase RsuA family.</text>
</comment>
<dbReference type="Gene3D" id="3.30.70.580">
    <property type="entry name" value="Pseudouridine synthase I, catalytic domain, N-terminal subdomain"/>
    <property type="match status" value="1"/>
</dbReference>
<dbReference type="InterPro" id="IPR042092">
    <property type="entry name" value="PsdUridine_s_RsuA/RluB/E/F_cat"/>
</dbReference>
<evidence type="ECO:0000256" key="3">
    <source>
        <dbReference type="ARBA" id="ARBA00023235"/>
    </source>
</evidence>
<keyword evidence="4" id="KW-0694">RNA-binding</keyword>
<comment type="catalytic activity">
    <reaction evidence="1">
        <text>a uridine in RNA = a pseudouridine in RNA</text>
        <dbReference type="Rhea" id="RHEA:48348"/>
        <dbReference type="Rhea" id="RHEA-COMP:12068"/>
        <dbReference type="Rhea" id="RHEA-COMP:12069"/>
        <dbReference type="ChEBI" id="CHEBI:65314"/>
        <dbReference type="ChEBI" id="CHEBI:65315"/>
    </reaction>
</comment>
<organism evidence="7 8">
    <name type="scientific">Natronoglycomyces albus</name>
    <dbReference type="NCBI Taxonomy" id="2811108"/>
    <lineage>
        <taxon>Bacteria</taxon>
        <taxon>Bacillati</taxon>
        <taxon>Actinomycetota</taxon>
        <taxon>Actinomycetes</taxon>
        <taxon>Glycomycetales</taxon>
        <taxon>Glycomycetaceae</taxon>
        <taxon>Natronoglycomyces</taxon>
    </lineage>
</organism>
<evidence type="ECO:0000256" key="1">
    <source>
        <dbReference type="ARBA" id="ARBA00000073"/>
    </source>
</evidence>
<dbReference type="NCBIfam" id="TIGR00093">
    <property type="entry name" value="pseudouridine synthase"/>
    <property type="match status" value="1"/>
</dbReference>
<dbReference type="Gene3D" id="3.30.70.1560">
    <property type="entry name" value="Alpha-L RNA-binding motif"/>
    <property type="match status" value="1"/>
</dbReference>
<evidence type="ECO:0000313" key="8">
    <source>
        <dbReference type="Proteomes" id="UP000662939"/>
    </source>
</evidence>
<dbReference type="InterPro" id="IPR020103">
    <property type="entry name" value="PsdUridine_synth_cat_dom_sf"/>
</dbReference>
<evidence type="ECO:0000256" key="5">
    <source>
        <dbReference type="RuleBase" id="RU003887"/>
    </source>
</evidence>
<dbReference type="PROSITE" id="PS01149">
    <property type="entry name" value="PSI_RSU"/>
    <property type="match status" value="1"/>
</dbReference>
<keyword evidence="3 5" id="KW-0413">Isomerase</keyword>
<dbReference type="Proteomes" id="UP000662939">
    <property type="component" value="Chromosome"/>
</dbReference>
<dbReference type="PROSITE" id="PS50889">
    <property type="entry name" value="S4"/>
    <property type="match status" value="1"/>
</dbReference>
<dbReference type="GO" id="GO:0003723">
    <property type="term" value="F:RNA binding"/>
    <property type="evidence" value="ECO:0007669"/>
    <property type="project" value="UniProtKB-KW"/>
</dbReference>
<dbReference type="InterPro" id="IPR036986">
    <property type="entry name" value="S4_RNA-bd_sf"/>
</dbReference>
<dbReference type="EC" id="5.4.99.-" evidence="5"/>
<dbReference type="RefSeq" id="WP_213169849.1">
    <property type="nucleotide sequence ID" value="NZ_CP070496.1"/>
</dbReference>
<sequence length="246" mass="27672">MTNKADAEGIRLQKVLSTAGVASRRAAEELIVRGRVRVDGEKARLGQRVHPESSVIHVDGKRIITDVKTVHFALNKPRGVVCSMDDEKGRQSLAEYVTGVDERIFHVGRLDTDSEGLLLLTNDGELANRIMHPSWEVEKTYRCQVRKVPDGRTIKRILHGIELDDGLVKADKFRIIDEAAGQSLIEITLHEGRKHVVRRLMDRAGHPVSRLVRTEIGPIRLQNLKPGTLRKLRPDEIGQLYRQVGL</sequence>
<dbReference type="InterPro" id="IPR000748">
    <property type="entry name" value="PsdUridine_synth_RsuA/RluB/E/F"/>
</dbReference>
<dbReference type="InterPro" id="IPR018496">
    <property type="entry name" value="PsdUridine_synth_RsuA/RluB_CS"/>
</dbReference>
<feature type="domain" description="RNA-binding S4" evidence="6">
    <location>
        <begin position="10"/>
        <end position="68"/>
    </location>
</feature>
<dbReference type="AlphaFoldDB" id="A0A895XNG2"/>
<dbReference type="FunFam" id="3.10.290.10:FF:000003">
    <property type="entry name" value="Pseudouridine synthase"/>
    <property type="match status" value="1"/>
</dbReference>
<dbReference type="CDD" id="cd02870">
    <property type="entry name" value="PseudoU_synth_RsuA_like"/>
    <property type="match status" value="1"/>
</dbReference>
<name>A0A895XNG2_9ACTN</name>
<dbReference type="InterPro" id="IPR020094">
    <property type="entry name" value="TruA/RsuA/RluB/E/F_N"/>
</dbReference>
<dbReference type="Pfam" id="PF01479">
    <property type="entry name" value="S4"/>
    <property type="match status" value="1"/>
</dbReference>
<dbReference type="CDD" id="cd00165">
    <property type="entry name" value="S4"/>
    <property type="match status" value="1"/>
</dbReference>
<dbReference type="PANTHER" id="PTHR47683">
    <property type="entry name" value="PSEUDOURIDINE SYNTHASE FAMILY PROTEIN-RELATED"/>
    <property type="match status" value="1"/>
</dbReference>
<protein>
    <recommendedName>
        <fullName evidence="5">Pseudouridine synthase</fullName>
        <ecNumber evidence="5">5.4.99.-</ecNumber>
    </recommendedName>
</protein>
<gene>
    <name evidence="7" type="ORF">JQS30_08405</name>
</gene>
<evidence type="ECO:0000256" key="4">
    <source>
        <dbReference type="PROSITE-ProRule" id="PRU00182"/>
    </source>
</evidence>
<dbReference type="SUPFAM" id="SSF55174">
    <property type="entry name" value="Alpha-L RNA-binding motif"/>
    <property type="match status" value="1"/>
</dbReference>
<dbReference type="Pfam" id="PF00849">
    <property type="entry name" value="PseudoU_synth_2"/>
    <property type="match status" value="1"/>
</dbReference>
<dbReference type="EMBL" id="CP070496">
    <property type="protein sequence ID" value="QSB03850.1"/>
    <property type="molecule type" value="Genomic_DNA"/>
</dbReference>
<proteinExistence type="inferred from homology"/>
<dbReference type="SMART" id="SM00363">
    <property type="entry name" value="S4"/>
    <property type="match status" value="1"/>
</dbReference>
<dbReference type="GO" id="GO:0120159">
    <property type="term" value="F:rRNA pseudouridine synthase activity"/>
    <property type="evidence" value="ECO:0007669"/>
    <property type="project" value="UniProtKB-ARBA"/>
</dbReference>
<dbReference type="InterPro" id="IPR002942">
    <property type="entry name" value="S4_RNA-bd"/>
</dbReference>
<evidence type="ECO:0000313" key="7">
    <source>
        <dbReference type="EMBL" id="QSB03850.1"/>
    </source>
</evidence>
<dbReference type="GO" id="GO:0000455">
    <property type="term" value="P:enzyme-directed rRNA pseudouridine synthesis"/>
    <property type="evidence" value="ECO:0007669"/>
    <property type="project" value="UniProtKB-ARBA"/>
</dbReference>